<keyword evidence="1" id="KW-0812">Transmembrane</keyword>
<keyword evidence="1" id="KW-1133">Transmembrane helix</keyword>
<dbReference type="InterPro" id="IPR025620">
    <property type="entry name" value="YlaH"/>
</dbReference>
<gene>
    <name evidence="2" type="ORF">N781_12975</name>
</gene>
<organism evidence="2 3">
    <name type="scientific">Pontibacillus halophilus JSM 076056 = DSM 19796</name>
    <dbReference type="NCBI Taxonomy" id="1385510"/>
    <lineage>
        <taxon>Bacteria</taxon>
        <taxon>Bacillati</taxon>
        <taxon>Bacillota</taxon>
        <taxon>Bacilli</taxon>
        <taxon>Bacillales</taxon>
        <taxon>Bacillaceae</taxon>
        <taxon>Pontibacillus</taxon>
    </lineage>
</organism>
<keyword evidence="3" id="KW-1185">Reference proteome</keyword>
<dbReference type="AlphaFoldDB" id="A0A0A5IBU1"/>
<sequence length="125" mass="13455">MTESIQISAEELPPIAGWIFSMLGGEFDLNNASDMSAVWSGVFLLYGVILALAILTYKLGFARKLPVLKSAVVYGVLAVGCTILTVPLGLFLPIAEALVVSSFILGVYRYRLHKERSSRADASSS</sequence>
<protein>
    <submittedName>
        <fullName evidence="2">Membrane protein</fullName>
    </submittedName>
</protein>
<name>A0A0A5IBU1_9BACI</name>
<keyword evidence="1" id="KW-0472">Membrane</keyword>
<evidence type="ECO:0000313" key="2">
    <source>
        <dbReference type="EMBL" id="KGX93312.1"/>
    </source>
</evidence>
<feature type="transmembrane region" description="Helical" evidence="1">
    <location>
        <begin position="67"/>
        <end position="85"/>
    </location>
</feature>
<proteinExistence type="predicted"/>
<dbReference type="Proteomes" id="UP000030528">
    <property type="component" value="Unassembled WGS sequence"/>
</dbReference>
<evidence type="ECO:0000313" key="3">
    <source>
        <dbReference type="Proteomes" id="UP000030528"/>
    </source>
</evidence>
<dbReference type="Pfam" id="PF14036">
    <property type="entry name" value="YlaH"/>
    <property type="match status" value="1"/>
</dbReference>
<reference evidence="2 3" key="1">
    <citation type="submission" date="2013-08" db="EMBL/GenBank/DDBJ databases">
        <authorList>
            <person name="Huang J."/>
            <person name="Wang G."/>
        </authorList>
    </citation>
    <scope>NUCLEOTIDE SEQUENCE [LARGE SCALE GENOMIC DNA]</scope>
    <source>
        <strain evidence="2 3">JSM 076056</strain>
    </source>
</reference>
<evidence type="ECO:0000256" key="1">
    <source>
        <dbReference type="SAM" id="Phobius"/>
    </source>
</evidence>
<feature type="transmembrane region" description="Helical" evidence="1">
    <location>
        <begin position="37"/>
        <end position="55"/>
    </location>
</feature>
<comment type="caution">
    <text evidence="2">The sequence shown here is derived from an EMBL/GenBank/DDBJ whole genome shotgun (WGS) entry which is preliminary data.</text>
</comment>
<dbReference type="STRING" id="1385510.GCA_000425205_01176"/>
<dbReference type="EMBL" id="AVPE01000003">
    <property type="protein sequence ID" value="KGX93312.1"/>
    <property type="molecule type" value="Genomic_DNA"/>
</dbReference>
<dbReference type="RefSeq" id="WP_231572070.1">
    <property type="nucleotide sequence ID" value="NZ_AULI01000005.1"/>
</dbReference>
<accession>A0A0A5IBU1</accession>
<dbReference type="eggNOG" id="ENOG5032VEZ">
    <property type="taxonomic scope" value="Bacteria"/>
</dbReference>